<proteinExistence type="predicted"/>
<organism evidence="1 2">
    <name type="scientific">Dendrobium thyrsiflorum</name>
    <name type="common">Pinecone-like raceme dendrobium</name>
    <name type="synonym">Orchid</name>
    <dbReference type="NCBI Taxonomy" id="117978"/>
    <lineage>
        <taxon>Eukaryota</taxon>
        <taxon>Viridiplantae</taxon>
        <taxon>Streptophyta</taxon>
        <taxon>Embryophyta</taxon>
        <taxon>Tracheophyta</taxon>
        <taxon>Spermatophyta</taxon>
        <taxon>Magnoliopsida</taxon>
        <taxon>Liliopsida</taxon>
        <taxon>Asparagales</taxon>
        <taxon>Orchidaceae</taxon>
        <taxon>Epidendroideae</taxon>
        <taxon>Malaxideae</taxon>
        <taxon>Dendrobiinae</taxon>
        <taxon>Dendrobium</taxon>
    </lineage>
</organism>
<name>A0ABD0UEQ4_DENTH</name>
<accession>A0ABD0UEQ4</accession>
<dbReference type="AlphaFoldDB" id="A0ABD0UEQ4"/>
<reference evidence="1 2" key="1">
    <citation type="journal article" date="2024" name="Plant Biotechnol. J.">
        <title>Dendrobium thyrsiflorum genome and its molecular insights into genes involved in important horticultural traits.</title>
        <authorList>
            <person name="Chen B."/>
            <person name="Wang J.Y."/>
            <person name="Zheng P.J."/>
            <person name="Li K.L."/>
            <person name="Liang Y.M."/>
            <person name="Chen X.F."/>
            <person name="Zhang C."/>
            <person name="Zhao X."/>
            <person name="He X."/>
            <person name="Zhang G.Q."/>
            <person name="Liu Z.J."/>
            <person name="Xu Q."/>
        </authorList>
    </citation>
    <scope>NUCLEOTIDE SEQUENCE [LARGE SCALE GENOMIC DNA]</scope>
    <source>
        <strain evidence="1">GZMU011</strain>
    </source>
</reference>
<gene>
    <name evidence="1" type="ORF">M5K25_019299</name>
</gene>
<evidence type="ECO:0000313" key="2">
    <source>
        <dbReference type="Proteomes" id="UP001552299"/>
    </source>
</evidence>
<sequence>MDDSDTVVESTPFDENVQVVVNDPEPESVTEDIMNLNLDESVVEAGNVSVA</sequence>
<dbReference type="EMBL" id="JANQDX010000015">
    <property type="protein sequence ID" value="KAL0911178.1"/>
    <property type="molecule type" value="Genomic_DNA"/>
</dbReference>
<protein>
    <submittedName>
        <fullName evidence="1">Uncharacterized protein</fullName>
    </submittedName>
</protein>
<comment type="caution">
    <text evidence="1">The sequence shown here is derived from an EMBL/GenBank/DDBJ whole genome shotgun (WGS) entry which is preliminary data.</text>
</comment>
<evidence type="ECO:0000313" key="1">
    <source>
        <dbReference type="EMBL" id="KAL0911178.1"/>
    </source>
</evidence>
<keyword evidence="2" id="KW-1185">Reference proteome</keyword>
<dbReference type="Proteomes" id="UP001552299">
    <property type="component" value="Unassembled WGS sequence"/>
</dbReference>